<dbReference type="PROSITE" id="PS51459">
    <property type="entry name" value="FIDO"/>
    <property type="match status" value="1"/>
</dbReference>
<dbReference type="InterPro" id="IPR006440">
    <property type="entry name" value="Doc"/>
</dbReference>
<gene>
    <name evidence="2" type="ORF">A2G96_10100</name>
</gene>
<accession>A0A142JJ06</accession>
<dbReference type="InterPro" id="IPR053737">
    <property type="entry name" value="Type_II_TA_Toxin"/>
</dbReference>
<protein>
    <recommendedName>
        <fullName evidence="1">Fido domain-containing protein</fullName>
    </recommendedName>
</protein>
<reference evidence="2 3" key="1">
    <citation type="submission" date="2016-03" db="EMBL/GenBank/DDBJ databases">
        <title>Complete genome sequence of a novel chlorpyrifos degrading bacterium, Cupriavidus nantongensis sp. X1.</title>
        <authorList>
            <person name="Fang L."/>
        </authorList>
    </citation>
    <scope>NUCLEOTIDE SEQUENCE [LARGE SCALE GENOMIC DNA]</scope>
    <source>
        <strain evidence="2 3">X1</strain>
    </source>
</reference>
<dbReference type="Proteomes" id="UP000075238">
    <property type="component" value="Chromosome 1"/>
</dbReference>
<dbReference type="AlphaFoldDB" id="A0A142JJ06"/>
<dbReference type="RefSeq" id="WP_062798908.1">
    <property type="nucleotide sequence ID" value="NZ_CP014844.1"/>
</dbReference>
<dbReference type="PANTHER" id="PTHR39426:SF1">
    <property type="entry name" value="HOMOLOGY TO DEATH-ON-CURING PROTEIN OF PHAGE P1"/>
    <property type="match status" value="1"/>
</dbReference>
<dbReference type="Gene3D" id="1.20.120.1870">
    <property type="entry name" value="Fic/DOC protein, Fido domain"/>
    <property type="match status" value="1"/>
</dbReference>
<evidence type="ECO:0000313" key="2">
    <source>
        <dbReference type="EMBL" id="AMR78068.1"/>
    </source>
</evidence>
<sequence length="135" mass="14893">MNGEFIEISADQVRAIHDLILRTEPGRPGEIPERLEGALGRVATAQHYAGVDDIFEIAATYAQAIGHGHCFIDGNKRTGLVTCLTFLELHGITVQRSPELEEMMVDLTKKELSLSDFATLLFSLAEYTDANDTEE</sequence>
<name>A0A142JJ06_9BURK</name>
<proteinExistence type="predicted"/>
<dbReference type="InterPro" id="IPR003812">
    <property type="entry name" value="Fido"/>
</dbReference>
<dbReference type="OrthoDB" id="9802752at2"/>
<organism evidence="2 3">
    <name type="scientific">Cupriavidus nantongensis</name>
    <dbReference type="NCBI Taxonomy" id="1796606"/>
    <lineage>
        <taxon>Bacteria</taxon>
        <taxon>Pseudomonadati</taxon>
        <taxon>Pseudomonadota</taxon>
        <taxon>Betaproteobacteria</taxon>
        <taxon>Burkholderiales</taxon>
        <taxon>Burkholderiaceae</taxon>
        <taxon>Cupriavidus</taxon>
    </lineage>
</organism>
<dbReference type="SUPFAM" id="SSF140931">
    <property type="entry name" value="Fic-like"/>
    <property type="match status" value="1"/>
</dbReference>
<dbReference type="PIRSF" id="PIRSF018297">
    <property type="entry name" value="Doc"/>
    <property type="match status" value="1"/>
</dbReference>
<evidence type="ECO:0000313" key="3">
    <source>
        <dbReference type="Proteomes" id="UP000075238"/>
    </source>
</evidence>
<keyword evidence="3" id="KW-1185">Reference proteome</keyword>
<dbReference type="NCBIfam" id="TIGR01550">
    <property type="entry name" value="DOC_P1"/>
    <property type="match status" value="1"/>
</dbReference>
<dbReference type="PANTHER" id="PTHR39426">
    <property type="entry name" value="HOMOLOGY TO DEATH-ON-CURING PROTEIN OF PHAGE P1"/>
    <property type="match status" value="1"/>
</dbReference>
<dbReference type="EMBL" id="CP014844">
    <property type="protein sequence ID" value="AMR78068.1"/>
    <property type="molecule type" value="Genomic_DNA"/>
</dbReference>
<dbReference type="GO" id="GO:0016301">
    <property type="term" value="F:kinase activity"/>
    <property type="evidence" value="ECO:0007669"/>
    <property type="project" value="InterPro"/>
</dbReference>
<dbReference type="InterPro" id="IPR036597">
    <property type="entry name" value="Fido-like_dom_sf"/>
</dbReference>
<dbReference type="Pfam" id="PF02661">
    <property type="entry name" value="Fic"/>
    <property type="match status" value="1"/>
</dbReference>
<dbReference type="STRING" id="1796606.A2G96_10100"/>
<feature type="domain" description="Fido" evidence="1">
    <location>
        <begin position="8"/>
        <end position="130"/>
    </location>
</feature>
<dbReference type="KEGG" id="cnan:A2G96_10100"/>
<evidence type="ECO:0000259" key="1">
    <source>
        <dbReference type="PROSITE" id="PS51459"/>
    </source>
</evidence>